<dbReference type="RefSeq" id="WP_188433575.1">
    <property type="nucleotide sequence ID" value="NZ_BMEX01000022.1"/>
</dbReference>
<proteinExistence type="predicted"/>
<dbReference type="InterPro" id="IPR012354">
    <property type="entry name" value="Esterase_lipase"/>
</dbReference>
<dbReference type="Proteomes" id="UP000617979">
    <property type="component" value="Unassembled WGS sequence"/>
</dbReference>
<feature type="domain" description="Serine aminopeptidase S33" evidence="1">
    <location>
        <begin position="23"/>
        <end position="229"/>
    </location>
</feature>
<protein>
    <submittedName>
        <fullName evidence="2">Esterase</fullName>
    </submittedName>
</protein>
<dbReference type="SUPFAM" id="SSF53474">
    <property type="entry name" value="alpha/beta-Hydrolases"/>
    <property type="match status" value="1"/>
</dbReference>
<dbReference type="Gene3D" id="3.40.50.1820">
    <property type="entry name" value="alpha/beta hydrolase"/>
    <property type="match status" value="1"/>
</dbReference>
<comment type="caution">
    <text evidence="2">The sequence shown here is derived from an EMBL/GenBank/DDBJ whole genome shotgun (WGS) entry which is preliminary data.</text>
</comment>
<dbReference type="InterPro" id="IPR051044">
    <property type="entry name" value="MAG_DAG_Lipase"/>
</dbReference>
<dbReference type="Pfam" id="PF12146">
    <property type="entry name" value="Hydrolase_4"/>
    <property type="match status" value="1"/>
</dbReference>
<evidence type="ECO:0000313" key="2">
    <source>
        <dbReference type="EMBL" id="GGA56844.1"/>
    </source>
</evidence>
<accession>A0ABQ1H3X1</accession>
<evidence type="ECO:0000259" key="1">
    <source>
        <dbReference type="Pfam" id="PF12146"/>
    </source>
</evidence>
<reference evidence="3" key="1">
    <citation type="journal article" date="2019" name="Int. J. Syst. Evol. Microbiol.">
        <title>The Global Catalogue of Microorganisms (GCM) 10K type strain sequencing project: providing services to taxonomists for standard genome sequencing and annotation.</title>
        <authorList>
            <consortium name="The Broad Institute Genomics Platform"/>
            <consortium name="The Broad Institute Genome Sequencing Center for Infectious Disease"/>
            <person name="Wu L."/>
            <person name="Ma J."/>
        </authorList>
    </citation>
    <scope>NUCLEOTIDE SEQUENCE [LARGE SCALE GENOMIC DNA]</scope>
    <source>
        <strain evidence="3">CGMCC 1.12404</strain>
    </source>
</reference>
<dbReference type="InterPro" id="IPR022742">
    <property type="entry name" value="Hydrolase_4"/>
</dbReference>
<name>A0ABQ1H3X1_9BACL</name>
<sequence>MAKTYPVMKGAEAFHFPGNEVGILVQHGFTGTTQSMRGLGEYLAKCGFTVYGPRLKGHGTHYEEMEGTTWKDWIESADDGYRMLKKKCSQIFVVGLSMGGTLAVELAHRHPEIRGMVLINAAMKMDSLERTALEEGSRFLDAIGSDIRAEGVQELAYEKTPVKSVKEIVKLMEVTRKKVPSVSCPALILVSKEDHVVPPSNSRFLFENLKSADKSLIELENSYHVATLDHDKELITRETEAFIKRLSYN</sequence>
<keyword evidence="3" id="KW-1185">Reference proteome</keyword>
<gene>
    <name evidence="2" type="ORF">GCM10007416_32560</name>
</gene>
<dbReference type="PANTHER" id="PTHR11614">
    <property type="entry name" value="PHOSPHOLIPASE-RELATED"/>
    <property type="match status" value="1"/>
</dbReference>
<organism evidence="2 3">
    <name type="scientific">Kroppenstedtia guangzhouensis</name>
    <dbReference type="NCBI Taxonomy" id="1274356"/>
    <lineage>
        <taxon>Bacteria</taxon>
        <taxon>Bacillati</taxon>
        <taxon>Bacillota</taxon>
        <taxon>Bacilli</taxon>
        <taxon>Bacillales</taxon>
        <taxon>Thermoactinomycetaceae</taxon>
        <taxon>Kroppenstedtia</taxon>
    </lineage>
</organism>
<dbReference type="InterPro" id="IPR029058">
    <property type="entry name" value="AB_hydrolase_fold"/>
</dbReference>
<evidence type="ECO:0000313" key="3">
    <source>
        <dbReference type="Proteomes" id="UP000617979"/>
    </source>
</evidence>
<dbReference type="EMBL" id="BMEX01000022">
    <property type="protein sequence ID" value="GGA56844.1"/>
    <property type="molecule type" value="Genomic_DNA"/>
</dbReference>
<dbReference type="PIRSF" id="PIRSF017388">
    <property type="entry name" value="Esterase_lipase"/>
    <property type="match status" value="1"/>
</dbReference>